<accession>A0A1H1EMW1</accession>
<dbReference type="Pfam" id="PF07077">
    <property type="entry name" value="DUF1345"/>
    <property type="match status" value="1"/>
</dbReference>
<gene>
    <name evidence="2" type="ORF">SAMN04489765_2278</name>
</gene>
<dbReference type="OrthoDB" id="64737at2"/>
<dbReference type="EMBL" id="FNLF01000002">
    <property type="protein sequence ID" value="SDQ90062.1"/>
    <property type="molecule type" value="Genomic_DNA"/>
</dbReference>
<name>A0A1H1EMW1_9ACTN</name>
<keyword evidence="1" id="KW-0472">Membrane</keyword>
<feature type="transmembrane region" description="Helical" evidence="1">
    <location>
        <begin position="65"/>
        <end position="83"/>
    </location>
</feature>
<feature type="transmembrane region" description="Helical" evidence="1">
    <location>
        <begin position="95"/>
        <end position="115"/>
    </location>
</feature>
<evidence type="ECO:0000313" key="2">
    <source>
        <dbReference type="EMBL" id="SDQ90062.1"/>
    </source>
</evidence>
<evidence type="ECO:0000313" key="3">
    <source>
        <dbReference type="Proteomes" id="UP000183053"/>
    </source>
</evidence>
<dbReference type="InterPro" id="IPR009781">
    <property type="entry name" value="DUF1345"/>
</dbReference>
<dbReference type="AlphaFoldDB" id="A0A1H1EMW1"/>
<keyword evidence="3" id="KW-1185">Reference proteome</keyword>
<proteinExistence type="predicted"/>
<dbReference type="Proteomes" id="UP000183053">
    <property type="component" value="Unassembled WGS sequence"/>
</dbReference>
<protein>
    <submittedName>
        <fullName evidence="2">Uncharacterized membrane protein</fullName>
    </submittedName>
</protein>
<keyword evidence="1" id="KW-1133">Transmembrane helix</keyword>
<keyword evidence="1" id="KW-0812">Transmembrane</keyword>
<sequence>MLVVGVAAGIATGFLDVWRHAPAVGWAFAAGIYDLWIWTMTSKMDAAETALHATEQDPRKSQTNFLTTMAALISLAAVGVVMVDAHTAPSSARLGLAALALGTVALSWMMIHLLYMQRYADIYYTDNPPGGIDFNQEAPPRYTDFAYVALTFGTVYAVSDTVITSSEMRNATLRHTLLSFIFANGILASTINLVVALANAE</sequence>
<organism evidence="2 3">
    <name type="scientific">Tsukamurella pulmonis</name>
    <dbReference type="NCBI Taxonomy" id="47312"/>
    <lineage>
        <taxon>Bacteria</taxon>
        <taxon>Bacillati</taxon>
        <taxon>Actinomycetota</taxon>
        <taxon>Actinomycetes</taxon>
        <taxon>Mycobacteriales</taxon>
        <taxon>Tsukamurellaceae</taxon>
        <taxon>Tsukamurella</taxon>
    </lineage>
</organism>
<reference evidence="3" key="1">
    <citation type="submission" date="2016-10" db="EMBL/GenBank/DDBJ databases">
        <authorList>
            <person name="Varghese N."/>
            <person name="Submissions S."/>
        </authorList>
    </citation>
    <scope>NUCLEOTIDE SEQUENCE [LARGE SCALE GENOMIC DNA]</scope>
    <source>
        <strain evidence="3">DSM 44142</strain>
    </source>
</reference>
<feature type="transmembrane region" description="Helical" evidence="1">
    <location>
        <begin position="177"/>
        <end position="198"/>
    </location>
</feature>
<evidence type="ECO:0000256" key="1">
    <source>
        <dbReference type="SAM" id="Phobius"/>
    </source>
</evidence>